<dbReference type="PANTHER" id="PTHR21575">
    <property type="entry name" value="PROTEIN HID1"/>
    <property type="match status" value="1"/>
</dbReference>
<dbReference type="OrthoDB" id="432953at2759"/>
<dbReference type="GO" id="GO:0000138">
    <property type="term" value="C:Golgi trans cisterna"/>
    <property type="evidence" value="ECO:0007669"/>
    <property type="project" value="TreeGrafter"/>
</dbReference>
<dbReference type="Pfam" id="PF12722">
    <property type="entry name" value="Hid1"/>
    <property type="match status" value="1"/>
</dbReference>
<feature type="region of interest" description="Disordered" evidence="1">
    <location>
        <begin position="674"/>
        <end position="788"/>
    </location>
</feature>
<dbReference type="GO" id="GO:0016020">
    <property type="term" value="C:membrane"/>
    <property type="evidence" value="ECO:0007669"/>
    <property type="project" value="TreeGrafter"/>
</dbReference>
<protein>
    <submittedName>
        <fullName evidence="2">High-temperature-induced dauer-formation protein-domain-containing protein</fullName>
    </submittedName>
</protein>
<dbReference type="InterPro" id="IPR026705">
    <property type="entry name" value="Hid-1/Ecm30"/>
</dbReference>
<sequence>MDGLKMLSKLPQKIPDPFNLLGDQPKLAFRSQPGGIAKLATTRNIPEMDLYWDQYVVLFDSASDVFTLITHNDVRRALKEAPENVATLIRVITARLFNLVSDHTFPAPTISSVSSLATSFYRTSTGAGAERNATKEVLNCIRVLQRVLPVVFEIESDLSRFEQEVLWKREEMPESVSGAGGPVVEAASAQAQFVIEDDDEDDEDEDGEGGGSRAPKTPQRATSHQAQAGPKETLPSVAERLFSCLIDLMFCCGFTLPTKIQKDHYKINYVIWEKGVGSTIDPGQSQQYEHNKTEVLRLLLVLLSRQIYTPPSGLFTSPSVYTLHFVQNLPRRDVLTVLCSLMNTAMNATHPGSANVMGTVAGRLPYNHLLLKGEDPRTTLVSTCFQVLCVLLDFQSGTARDVTADGQTSGPTAKTNAFRYFIAKLHRPNDFAFILHGILLIFEDQMSSIGNLLPGSKKSVPYMVEAVIFLWKMIELNKKFCTYLLDSDRAMDILAYLLCYGLEIKDKPEQHGMCRVLSYLIQSLSAERAFGQKLSSPVRGQIPQKYSTMGTAGDFMIHSIYSMVATTSGSLTSLYPALIIALSNSAPYFRNLSVTSSARLLQLFTAFSNPSFLLSDEGHPRLLFFMLEAFNGVLLHNLSENPNLVYGIVRAHKQFEDLGVFTLARGLREIRRVQQAKEERARQQATGGADKGKSRAPRDEEEGDPAAEKARLLSREMSLDLPRRTESTDTLPEGPAREEEQQASTRPLMSPTALETPGISTPPGGGQNAAGMSEKARGKMRAAGRSLSGDMTGSLERLAAAGVGRNGFVPTQEWVSSWHQGLPLDTVLLVISELLPKVQKQQAASGASANSAIIDMLRSANLDDVLPKNVPLLPRKFMWSDASIVWLTSLIWGEIYVRGMTPLGIWNSTAVRLFYVKHAQSQQRQLTDTVTNVMGGLLGRTDSSQSLGRRQ</sequence>
<feature type="compositionally biased region" description="Basic and acidic residues" evidence="1">
    <location>
        <begin position="706"/>
        <end position="727"/>
    </location>
</feature>
<evidence type="ECO:0000256" key="1">
    <source>
        <dbReference type="SAM" id="MobiDB-lite"/>
    </source>
</evidence>
<feature type="compositionally biased region" description="Acidic residues" evidence="1">
    <location>
        <begin position="197"/>
        <end position="208"/>
    </location>
</feature>
<organism evidence="2">
    <name type="scientific">Dichomitus squalens</name>
    <dbReference type="NCBI Taxonomy" id="114155"/>
    <lineage>
        <taxon>Eukaryota</taxon>
        <taxon>Fungi</taxon>
        <taxon>Dikarya</taxon>
        <taxon>Basidiomycota</taxon>
        <taxon>Agaricomycotina</taxon>
        <taxon>Agaricomycetes</taxon>
        <taxon>Polyporales</taxon>
        <taxon>Polyporaceae</taxon>
        <taxon>Dichomitus</taxon>
    </lineage>
</organism>
<dbReference type="Proteomes" id="UP000292957">
    <property type="component" value="Unassembled WGS sequence"/>
</dbReference>
<evidence type="ECO:0000313" key="2">
    <source>
        <dbReference type="EMBL" id="TBU32281.1"/>
    </source>
</evidence>
<accession>A0A4Q9N074</accession>
<dbReference type="AlphaFoldDB" id="A0A4Q9N074"/>
<reference evidence="2" key="1">
    <citation type="submission" date="2019-01" db="EMBL/GenBank/DDBJ databases">
        <title>Draft genome sequences of three monokaryotic isolates of the white-rot basidiomycete fungus Dichomitus squalens.</title>
        <authorList>
            <consortium name="DOE Joint Genome Institute"/>
            <person name="Lopez S.C."/>
            <person name="Andreopoulos B."/>
            <person name="Pangilinan J."/>
            <person name="Lipzen A."/>
            <person name="Riley R."/>
            <person name="Ahrendt S."/>
            <person name="Ng V."/>
            <person name="Barry K."/>
            <person name="Daum C."/>
            <person name="Grigoriev I.V."/>
            <person name="Hilden K.S."/>
            <person name="Makela M.R."/>
            <person name="de Vries R.P."/>
        </authorList>
    </citation>
    <scope>NUCLEOTIDE SEQUENCE [LARGE SCALE GENOMIC DNA]</scope>
    <source>
        <strain evidence="2">OM18370.1</strain>
    </source>
</reference>
<feature type="region of interest" description="Disordered" evidence="1">
    <location>
        <begin position="197"/>
        <end position="232"/>
    </location>
</feature>
<name>A0A4Q9N074_9APHY</name>
<gene>
    <name evidence="2" type="ORF">BD311DRAFT_687082</name>
</gene>
<dbReference type="PANTHER" id="PTHR21575:SF12">
    <property type="entry name" value="PROTEIN HID1"/>
    <property type="match status" value="1"/>
</dbReference>
<proteinExistence type="predicted"/>
<dbReference type="GO" id="GO:0005797">
    <property type="term" value="C:Golgi medial cisterna"/>
    <property type="evidence" value="ECO:0007669"/>
    <property type="project" value="TreeGrafter"/>
</dbReference>
<dbReference type="EMBL" id="ML143395">
    <property type="protein sequence ID" value="TBU32281.1"/>
    <property type="molecule type" value="Genomic_DNA"/>
</dbReference>